<organism evidence="1 2">
    <name type="scientific">Candidatus Photodesmus katoptron Akat1</name>
    <dbReference type="NCBI Taxonomy" id="1236703"/>
    <lineage>
        <taxon>Bacteria</taxon>
        <taxon>Pseudomonadati</taxon>
        <taxon>Pseudomonadota</taxon>
        <taxon>Gammaproteobacteria</taxon>
        <taxon>Vibrionales</taxon>
        <taxon>Vibrionaceae</taxon>
        <taxon>Candidatus Photodesmus</taxon>
    </lineage>
</organism>
<dbReference type="PANTHER" id="PTHR10224:SF12">
    <property type="entry name" value="GLYOXALASE ELBB"/>
    <property type="match status" value="1"/>
</dbReference>
<gene>
    <name evidence="1" type="ORF">O1U_0013</name>
</gene>
<protein>
    <submittedName>
        <fullName evidence="1">Enhancing lycopene biosynthesis protein 2</fullName>
    </submittedName>
</protein>
<evidence type="ECO:0000313" key="1">
    <source>
        <dbReference type="EMBL" id="EPE37185.1"/>
    </source>
</evidence>
<accession>S3DHM3</accession>
<proteinExistence type="predicted"/>
<dbReference type="Gene3D" id="3.40.50.880">
    <property type="match status" value="1"/>
</dbReference>
<reference evidence="1 2" key="1">
    <citation type="journal article" date="2014" name="Environ. Microbiol.">
        <title>Genomic signatures of obligate host dependence in the luminous bacterial symbiont of a vertebrate.</title>
        <authorList>
            <person name="Hendry T.A."/>
            <person name="de Wet J.R."/>
            <person name="Dunlap P.V."/>
        </authorList>
    </citation>
    <scope>NUCLEOTIDE SEQUENCE [LARGE SCALE GENOMIC DNA]</scope>
    <source>
        <strain evidence="1 2">Akat1</strain>
        <plasmid evidence="1">pPK001</plasmid>
    </source>
</reference>
<dbReference type="SUPFAM" id="SSF52317">
    <property type="entry name" value="Class I glutamine amidotransferase-like"/>
    <property type="match status" value="1"/>
</dbReference>
<dbReference type="PATRIC" id="fig|1236703.3.peg.914"/>
<dbReference type="InterPro" id="IPR029062">
    <property type="entry name" value="Class_I_gatase-like"/>
</dbReference>
<dbReference type="RefSeq" id="WP_016504203.1">
    <property type="nucleotide sequence ID" value="NZ_AMSD01000003.1"/>
</dbReference>
<dbReference type="AlphaFoldDB" id="S3DHM3"/>
<dbReference type="Proteomes" id="UP000053688">
    <property type="component" value="Unassembled WGS sequence"/>
</dbReference>
<dbReference type="eggNOG" id="COG3155">
    <property type="taxonomic scope" value="Bacteria"/>
</dbReference>
<geneLocation type="plasmid" evidence="1">
    <name>pPK001</name>
</geneLocation>
<dbReference type="EMBL" id="AMSD01000003">
    <property type="protein sequence ID" value="EPE37185.1"/>
    <property type="molecule type" value="Genomic_DNA"/>
</dbReference>
<keyword evidence="1" id="KW-0614">Plasmid</keyword>
<evidence type="ECO:0000313" key="2">
    <source>
        <dbReference type="Proteomes" id="UP000053688"/>
    </source>
</evidence>
<dbReference type="NCBIfam" id="NF008747">
    <property type="entry name" value="PRK11780.1"/>
    <property type="match status" value="1"/>
</dbReference>
<name>S3DHM3_9GAMM</name>
<sequence>MKIAVVLSGCGVFDGSEINEVVLSLFELEKQSINYEVFAQDKNQKHVINHYNQSSDNFTRNILFESSRIVRGNIKKLSELNYNTFDGLLIPGGFGVAKNLSNLAFKNGHFTIDIEFKKIMTNFIGKPSGYLCIAPMLIPHVYRNAKCTIGNDPEMAKIINNLGGIHVNCSANDIVIDEKNRLITTPGYMMTNSRVEVHLGIEKLVSKLKNI</sequence>
<comment type="caution">
    <text evidence="1">The sequence shown here is derived from an EMBL/GenBank/DDBJ whole genome shotgun (WGS) entry which is preliminary data.</text>
</comment>
<dbReference type="PANTHER" id="PTHR10224">
    <property type="entry name" value="ES1 PROTEIN HOMOLOG, MITOCHONDRIAL"/>
    <property type="match status" value="1"/>
</dbReference>
<keyword evidence="2" id="KW-1185">Reference proteome</keyword>